<accession>A0ABU6XN69</accession>
<gene>
    <name evidence="2" type="ORF">PIB30_066246</name>
</gene>
<reference evidence="2 3" key="1">
    <citation type="journal article" date="2023" name="Plants (Basel)">
        <title>Bridging the Gap: Combining Genomics and Transcriptomics Approaches to Understand Stylosanthes scabra, an Orphan Legume from the Brazilian Caatinga.</title>
        <authorList>
            <person name="Ferreira-Neto J.R.C."/>
            <person name="da Silva M.D."/>
            <person name="Binneck E."/>
            <person name="de Melo N.F."/>
            <person name="da Silva R.H."/>
            <person name="de Melo A.L.T.M."/>
            <person name="Pandolfi V."/>
            <person name="Bustamante F.O."/>
            <person name="Brasileiro-Vidal A.C."/>
            <person name="Benko-Iseppon A.M."/>
        </authorList>
    </citation>
    <scope>NUCLEOTIDE SEQUENCE [LARGE SCALE GENOMIC DNA]</scope>
    <source>
        <tissue evidence="2">Leaves</tissue>
    </source>
</reference>
<sequence length="287" mass="31661">MQRRRGGSRSGAEKRRGAPEAEAKEKEGRNGEEAHAKRRRSRVSNSVAERVGGKGGGAAAEARRRKSRARISQRGDAAAIAACREATDGDEDAAENRSKRNTNKTVLSPNLNGGTHSVPEPRTGSDHSLYKYRGFAIFLDASTFRSLVVVGNQFLVAGEIILTGIRLKGKNKNLIKMALVSGGRSTLNPNAPLYIPAAFRQVEDFSPEWWQLVTTLTWYHEYWLSQQQVEGGFYGEDDGFDQDANDVVDLLPDVFDIDSSEDLSVMEAQLEEFIRLSEEETGQKSKA</sequence>
<name>A0ABU6XN69_9FABA</name>
<evidence type="ECO:0000313" key="2">
    <source>
        <dbReference type="EMBL" id="MED6198433.1"/>
    </source>
</evidence>
<dbReference type="InterPro" id="IPR040414">
    <property type="entry name" value="CID1/CID2"/>
</dbReference>
<feature type="compositionally biased region" description="Polar residues" evidence="1">
    <location>
        <begin position="103"/>
        <end position="115"/>
    </location>
</feature>
<dbReference type="PANTHER" id="PTHR33790:SF10">
    <property type="entry name" value="PROTEIN EARLY RESPONSIVE TO DEHYDRATION 15"/>
    <property type="match status" value="1"/>
</dbReference>
<protein>
    <submittedName>
        <fullName evidence="2">Uncharacterized protein</fullName>
    </submittedName>
</protein>
<keyword evidence="3" id="KW-1185">Reference proteome</keyword>
<feature type="compositionally biased region" description="Basic and acidic residues" evidence="1">
    <location>
        <begin position="11"/>
        <end position="35"/>
    </location>
</feature>
<dbReference type="EMBL" id="JASCZI010212121">
    <property type="protein sequence ID" value="MED6198433.1"/>
    <property type="molecule type" value="Genomic_DNA"/>
</dbReference>
<evidence type="ECO:0000256" key="1">
    <source>
        <dbReference type="SAM" id="MobiDB-lite"/>
    </source>
</evidence>
<proteinExistence type="predicted"/>
<dbReference type="PANTHER" id="PTHR33790">
    <property type="entry name" value="OS05G0344200 PROTEIN"/>
    <property type="match status" value="1"/>
</dbReference>
<evidence type="ECO:0000313" key="3">
    <source>
        <dbReference type="Proteomes" id="UP001341840"/>
    </source>
</evidence>
<feature type="region of interest" description="Disordered" evidence="1">
    <location>
        <begin position="1"/>
        <end position="123"/>
    </location>
</feature>
<comment type="caution">
    <text evidence="2">The sequence shown here is derived from an EMBL/GenBank/DDBJ whole genome shotgun (WGS) entry which is preliminary data.</text>
</comment>
<organism evidence="2 3">
    <name type="scientific">Stylosanthes scabra</name>
    <dbReference type="NCBI Taxonomy" id="79078"/>
    <lineage>
        <taxon>Eukaryota</taxon>
        <taxon>Viridiplantae</taxon>
        <taxon>Streptophyta</taxon>
        <taxon>Embryophyta</taxon>
        <taxon>Tracheophyta</taxon>
        <taxon>Spermatophyta</taxon>
        <taxon>Magnoliopsida</taxon>
        <taxon>eudicotyledons</taxon>
        <taxon>Gunneridae</taxon>
        <taxon>Pentapetalae</taxon>
        <taxon>rosids</taxon>
        <taxon>fabids</taxon>
        <taxon>Fabales</taxon>
        <taxon>Fabaceae</taxon>
        <taxon>Papilionoideae</taxon>
        <taxon>50 kb inversion clade</taxon>
        <taxon>dalbergioids sensu lato</taxon>
        <taxon>Dalbergieae</taxon>
        <taxon>Pterocarpus clade</taxon>
        <taxon>Stylosanthes</taxon>
    </lineage>
</organism>
<dbReference type="Proteomes" id="UP001341840">
    <property type="component" value="Unassembled WGS sequence"/>
</dbReference>